<organism evidence="2 3">
    <name type="scientific">Bacillus chungangensis</name>
    <dbReference type="NCBI Taxonomy" id="587633"/>
    <lineage>
        <taxon>Bacteria</taxon>
        <taxon>Bacillati</taxon>
        <taxon>Bacillota</taxon>
        <taxon>Bacilli</taxon>
        <taxon>Bacillales</taxon>
        <taxon>Bacillaceae</taxon>
        <taxon>Bacillus</taxon>
    </lineage>
</organism>
<keyword evidence="1" id="KW-0732">Signal</keyword>
<reference evidence="2 3" key="1">
    <citation type="submission" date="2023-07" db="EMBL/GenBank/DDBJ databases">
        <title>Genomic Encyclopedia of Type Strains, Phase IV (KMG-IV): sequencing the most valuable type-strain genomes for metagenomic binning, comparative biology and taxonomic classification.</title>
        <authorList>
            <person name="Goeker M."/>
        </authorList>
    </citation>
    <scope>NUCLEOTIDE SEQUENCE [LARGE SCALE GENOMIC DNA]</scope>
    <source>
        <strain evidence="2 3">DSM 23837</strain>
    </source>
</reference>
<accession>A0ABT9WV71</accession>
<dbReference type="Gene3D" id="2.60.40.3860">
    <property type="match status" value="1"/>
</dbReference>
<feature type="chain" id="PRO_5045959757" evidence="1">
    <location>
        <begin position="25"/>
        <end position="228"/>
    </location>
</feature>
<feature type="signal peptide" evidence="1">
    <location>
        <begin position="1"/>
        <end position="24"/>
    </location>
</feature>
<dbReference type="Proteomes" id="UP001223586">
    <property type="component" value="Unassembled WGS sequence"/>
</dbReference>
<gene>
    <name evidence="2" type="ORF">J2S08_002650</name>
</gene>
<evidence type="ECO:0000313" key="2">
    <source>
        <dbReference type="EMBL" id="MDQ0176792.1"/>
    </source>
</evidence>
<evidence type="ECO:0000256" key="1">
    <source>
        <dbReference type="SAM" id="SignalP"/>
    </source>
</evidence>
<sequence length="228" mass="25411">MKKKIGSFILSIAMFVLVVPQAFAFGDSNSDMENWVNENENEIRENFSALGIDENVQNNLIKKLQDGKQIDSMKQANLDKALQQLDTISVGESKTLTFDDGSKILFGSEKVEDKESAIVPFISAGSYQVKSYWYMGLLNASYLTDFVIVSGANNDYIVSSHSESVSIIGGSYSNVNLSTPRKYETSSRLAYSRLYFDYSVPTGSARFNLYFHVGDNDYNTALSLNDIK</sequence>
<dbReference type="RefSeq" id="WP_307230223.1">
    <property type="nucleotide sequence ID" value="NZ_JAUSTT010000015.1"/>
</dbReference>
<evidence type="ECO:0000313" key="3">
    <source>
        <dbReference type="Proteomes" id="UP001223586"/>
    </source>
</evidence>
<protein>
    <submittedName>
        <fullName evidence="2">Uncharacterized protein</fullName>
    </submittedName>
</protein>
<keyword evidence="3" id="KW-1185">Reference proteome</keyword>
<dbReference type="EMBL" id="JAUSTT010000015">
    <property type="protein sequence ID" value="MDQ0176792.1"/>
    <property type="molecule type" value="Genomic_DNA"/>
</dbReference>
<comment type="caution">
    <text evidence="2">The sequence shown here is derived from an EMBL/GenBank/DDBJ whole genome shotgun (WGS) entry which is preliminary data.</text>
</comment>
<name>A0ABT9WV71_9BACI</name>
<proteinExistence type="predicted"/>